<evidence type="ECO:0000256" key="9">
    <source>
        <dbReference type="ARBA" id="ARBA00022553"/>
    </source>
</evidence>
<keyword evidence="15" id="KW-0521">NADP</keyword>
<evidence type="ECO:0000313" key="44">
    <source>
        <dbReference type="EMBL" id="KAF9579585.1"/>
    </source>
</evidence>
<dbReference type="InterPro" id="IPR050346">
    <property type="entry name" value="FMO-like"/>
</dbReference>
<dbReference type="GO" id="GO:0004499">
    <property type="term" value="F:N,N-dimethylaniline monooxygenase activity"/>
    <property type="evidence" value="ECO:0007669"/>
    <property type="project" value="InterPro"/>
</dbReference>
<evidence type="ECO:0000256" key="34">
    <source>
        <dbReference type="ARBA" id="ARBA00047855"/>
    </source>
</evidence>
<evidence type="ECO:0000256" key="32">
    <source>
        <dbReference type="ARBA" id="ARBA00047426"/>
    </source>
</evidence>
<comment type="cofactor">
    <cofactor evidence="1">
        <name>FAD</name>
        <dbReference type="ChEBI" id="CHEBI:57692"/>
    </cofactor>
</comment>
<comment type="catalytic activity">
    <reaction evidence="41">
        <text>heptan-4-one + NADPH + O2 + H(+) = propyl butanoate + NADP(+) + H2O</text>
        <dbReference type="Rhea" id="RHEA:54852"/>
        <dbReference type="ChEBI" id="CHEBI:15377"/>
        <dbReference type="ChEBI" id="CHEBI:15378"/>
        <dbReference type="ChEBI" id="CHEBI:15379"/>
        <dbReference type="ChEBI" id="CHEBI:57783"/>
        <dbReference type="ChEBI" id="CHEBI:58349"/>
        <dbReference type="ChEBI" id="CHEBI:89484"/>
        <dbReference type="ChEBI" id="CHEBI:89719"/>
    </reaction>
    <physiologicalReaction direction="left-to-right" evidence="41">
        <dbReference type="Rhea" id="RHEA:54853"/>
    </physiologicalReaction>
</comment>
<dbReference type="OrthoDB" id="66881at2759"/>
<dbReference type="GO" id="GO:0005789">
    <property type="term" value="C:endoplasmic reticulum membrane"/>
    <property type="evidence" value="ECO:0007669"/>
    <property type="project" value="UniProtKB-SubCell"/>
</dbReference>
<comment type="catalytic activity">
    <reaction evidence="36">
        <text>hexan-3-one + NADPH + O2 + H(+) = ethyl butanoate + NADP(+) + H2O</text>
        <dbReference type="Rhea" id="RHEA:54844"/>
        <dbReference type="ChEBI" id="CHEBI:15377"/>
        <dbReference type="ChEBI" id="CHEBI:15378"/>
        <dbReference type="ChEBI" id="CHEBI:15379"/>
        <dbReference type="ChEBI" id="CHEBI:57783"/>
        <dbReference type="ChEBI" id="CHEBI:58349"/>
        <dbReference type="ChEBI" id="CHEBI:88764"/>
        <dbReference type="ChEBI" id="CHEBI:89891"/>
    </reaction>
    <physiologicalReaction direction="left-to-right" evidence="36">
        <dbReference type="Rhea" id="RHEA:54845"/>
    </physiologicalReaction>
</comment>
<dbReference type="GO" id="GO:0016174">
    <property type="term" value="F:NAD(P)H oxidase H2O2-forming activity"/>
    <property type="evidence" value="ECO:0007669"/>
    <property type="project" value="UniProtKB-EC"/>
</dbReference>
<dbReference type="EMBL" id="JAABOA010002654">
    <property type="protein sequence ID" value="KAF9579585.1"/>
    <property type="molecule type" value="Genomic_DNA"/>
</dbReference>
<dbReference type="InterPro" id="IPR002257">
    <property type="entry name" value="Flavin_mOase_5"/>
</dbReference>
<dbReference type="GO" id="GO:0006629">
    <property type="term" value="P:lipid metabolic process"/>
    <property type="evidence" value="ECO:0007669"/>
    <property type="project" value="UniProtKB-KW"/>
</dbReference>
<dbReference type="InterPro" id="IPR036188">
    <property type="entry name" value="FAD/NAD-bd_sf"/>
</dbReference>
<dbReference type="PRINTS" id="PR00370">
    <property type="entry name" value="FMOXYGENASE"/>
</dbReference>
<evidence type="ECO:0000256" key="23">
    <source>
        <dbReference type="ARBA" id="ARBA00033213"/>
    </source>
</evidence>
<comment type="catalytic activity">
    <reaction evidence="32">
        <text>hexan-3-one + NADPH + O2 + H(+) = propyl propanoate + NADP(+) + H2O</text>
        <dbReference type="Rhea" id="RHEA:54848"/>
        <dbReference type="ChEBI" id="CHEBI:15377"/>
        <dbReference type="ChEBI" id="CHEBI:15378"/>
        <dbReference type="ChEBI" id="CHEBI:15379"/>
        <dbReference type="ChEBI" id="CHEBI:57783"/>
        <dbReference type="ChEBI" id="CHEBI:58349"/>
        <dbReference type="ChEBI" id="CHEBI:89828"/>
        <dbReference type="ChEBI" id="CHEBI:89891"/>
    </reaction>
    <physiologicalReaction direction="left-to-right" evidence="32">
        <dbReference type="Rhea" id="RHEA:54849"/>
    </physiologicalReaction>
</comment>
<evidence type="ECO:0000256" key="15">
    <source>
        <dbReference type="ARBA" id="ARBA00022857"/>
    </source>
</evidence>
<protein>
    <recommendedName>
        <fullName evidence="26">Flavin-containing monooxygenase 1</fullName>
        <ecNumber evidence="25">1.14.13.148</ecNumber>
        <ecNumber evidence="6">1.14.13.8</ecNumber>
        <ecNumber evidence="5">1.6.3.1</ecNumber>
    </recommendedName>
    <alternativeName>
        <fullName evidence="28">Dimethylaniline monooxygenase [N-oxide-forming] 1</fullName>
    </alternativeName>
    <alternativeName>
        <fullName evidence="24">Dimethylaniline monooxygenase [N-oxide-forming] 5</fullName>
    </alternativeName>
    <alternativeName>
        <fullName evidence="21">Dimethylaniline oxidase 1</fullName>
    </alternativeName>
    <alternativeName>
        <fullName evidence="22">Dimethylaniline oxidase 5</fullName>
    </alternativeName>
    <alternativeName>
        <fullName evidence="7">Flavin-containing monooxygenase 5</fullName>
    </alternativeName>
    <alternativeName>
        <fullName evidence="23">NADPH oxidase</fullName>
    </alternativeName>
    <alternativeName>
        <fullName evidence="27">Trimethylamine monooxygenase</fullName>
    </alternativeName>
</protein>
<keyword evidence="45" id="KW-1185">Reference proteome</keyword>
<comment type="catalytic activity">
    <reaction evidence="31">
        <text>hypotaurine + NADH + O2 + H(+) = taurine + NAD(+) + H2O</text>
        <dbReference type="Rhea" id="RHEA:74111"/>
        <dbReference type="ChEBI" id="CHEBI:15377"/>
        <dbReference type="ChEBI" id="CHEBI:15378"/>
        <dbReference type="ChEBI" id="CHEBI:15379"/>
        <dbReference type="ChEBI" id="CHEBI:57540"/>
        <dbReference type="ChEBI" id="CHEBI:57853"/>
        <dbReference type="ChEBI" id="CHEBI:57945"/>
        <dbReference type="ChEBI" id="CHEBI:507393"/>
        <dbReference type="EC" id="1.14.13.8"/>
    </reaction>
    <physiologicalReaction direction="left-to-right" evidence="31">
        <dbReference type="Rhea" id="RHEA:74112"/>
    </physiologicalReaction>
</comment>
<evidence type="ECO:0000256" key="24">
    <source>
        <dbReference type="ARBA" id="ARBA00033301"/>
    </source>
</evidence>
<keyword evidence="11" id="KW-0812">Transmembrane</keyword>
<evidence type="ECO:0000256" key="14">
    <source>
        <dbReference type="ARBA" id="ARBA00022848"/>
    </source>
</evidence>
<evidence type="ECO:0000256" key="38">
    <source>
        <dbReference type="ARBA" id="ARBA00048088"/>
    </source>
</evidence>
<keyword evidence="19" id="KW-0443">Lipid metabolism</keyword>
<gene>
    <name evidence="44" type="ORF">BGW38_004100</name>
</gene>
<dbReference type="Proteomes" id="UP000780801">
    <property type="component" value="Unassembled WGS sequence"/>
</dbReference>
<keyword evidence="10" id="KW-0285">Flavoprotein</keyword>
<evidence type="ECO:0000256" key="16">
    <source>
        <dbReference type="ARBA" id="ARBA00022989"/>
    </source>
</evidence>
<evidence type="ECO:0000256" key="19">
    <source>
        <dbReference type="ARBA" id="ARBA00023098"/>
    </source>
</evidence>
<comment type="catalytic activity">
    <reaction evidence="40">
        <text>(2E)-geranial + NADPH + O2 + H(+) = (1E)-2,6-dimethylhepta-1,5-dien-1-yl formate + NADP(+) + H2O</text>
        <dbReference type="Rhea" id="RHEA:54860"/>
        <dbReference type="ChEBI" id="CHEBI:15377"/>
        <dbReference type="ChEBI" id="CHEBI:15378"/>
        <dbReference type="ChEBI" id="CHEBI:15379"/>
        <dbReference type="ChEBI" id="CHEBI:16980"/>
        <dbReference type="ChEBI" id="CHEBI:57783"/>
        <dbReference type="ChEBI" id="CHEBI:58349"/>
        <dbReference type="ChEBI" id="CHEBI:138375"/>
    </reaction>
    <physiologicalReaction direction="left-to-right" evidence="40">
        <dbReference type="Rhea" id="RHEA:54861"/>
    </physiologicalReaction>
</comment>
<evidence type="ECO:0000256" key="6">
    <source>
        <dbReference type="ARBA" id="ARBA00012850"/>
    </source>
</evidence>
<evidence type="ECO:0000256" key="10">
    <source>
        <dbReference type="ARBA" id="ARBA00022630"/>
    </source>
</evidence>
<evidence type="ECO:0000256" key="3">
    <source>
        <dbReference type="ARBA" id="ARBA00004524"/>
    </source>
</evidence>
<comment type="catalytic activity">
    <reaction evidence="39">
        <text>octan-3-one + NADPH + O2 + H(+) = ethyl hexanoate + NADP(+) + H2O</text>
        <dbReference type="Rhea" id="RHEA:54856"/>
        <dbReference type="ChEBI" id="CHEBI:15377"/>
        <dbReference type="ChEBI" id="CHEBI:15378"/>
        <dbReference type="ChEBI" id="CHEBI:15379"/>
        <dbReference type="ChEBI" id="CHEBI:57783"/>
        <dbReference type="ChEBI" id="CHEBI:58349"/>
        <dbReference type="ChEBI" id="CHEBI:80946"/>
        <dbReference type="ChEBI" id="CHEBI:86055"/>
    </reaction>
    <physiologicalReaction direction="left-to-right" evidence="39">
        <dbReference type="Rhea" id="RHEA:54857"/>
    </physiologicalReaction>
</comment>
<comment type="catalytic activity">
    <reaction evidence="42">
        <text>N,N-dimethylaniline + NADPH + O2 + H(+) = N,N-dimethylaniline N-oxide + NADP(+) + H2O</text>
        <dbReference type="Rhea" id="RHEA:24468"/>
        <dbReference type="ChEBI" id="CHEBI:15377"/>
        <dbReference type="ChEBI" id="CHEBI:15378"/>
        <dbReference type="ChEBI" id="CHEBI:15379"/>
        <dbReference type="ChEBI" id="CHEBI:16269"/>
        <dbReference type="ChEBI" id="CHEBI:17735"/>
        <dbReference type="ChEBI" id="CHEBI:57783"/>
        <dbReference type="ChEBI" id="CHEBI:58349"/>
        <dbReference type="EC" id="1.14.13.8"/>
    </reaction>
    <physiologicalReaction direction="left-to-right" evidence="42">
        <dbReference type="Rhea" id="RHEA:24469"/>
    </physiologicalReaction>
</comment>
<dbReference type="GO" id="GO:0050660">
    <property type="term" value="F:flavin adenine dinucleotide binding"/>
    <property type="evidence" value="ECO:0007669"/>
    <property type="project" value="InterPro"/>
</dbReference>
<dbReference type="EC" id="1.14.13.148" evidence="25"/>
<evidence type="ECO:0000256" key="30">
    <source>
        <dbReference type="ARBA" id="ARBA00045957"/>
    </source>
</evidence>
<comment type="catalytic activity">
    <reaction evidence="34">
        <text>sulcatone + NADPH + O2 + H(+) = 4-methylpent-3-en-1-yl acetate + NADP(+) + H2O</text>
        <dbReference type="Rhea" id="RHEA:54864"/>
        <dbReference type="ChEBI" id="CHEBI:15377"/>
        <dbReference type="ChEBI" id="CHEBI:15378"/>
        <dbReference type="ChEBI" id="CHEBI:15379"/>
        <dbReference type="ChEBI" id="CHEBI:16310"/>
        <dbReference type="ChEBI" id="CHEBI:57783"/>
        <dbReference type="ChEBI" id="CHEBI:58349"/>
        <dbReference type="ChEBI" id="CHEBI:138373"/>
    </reaction>
    <physiologicalReaction direction="left-to-right" evidence="34">
        <dbReference type="Rhea" id="RHEA:54865"/>
    </physiologicalReaction>
</comment>
<evidence type="ECO:0000256" key="22">
    <source>
        <dbReference type="ARBA" id="ARBA00029728"/>
    </source>
</evidence>
<comment type="catalytic activity">
    <reaction evidence="33">
        <text>heptan-2-one + NADPH + O2 + H(+) = pentyl acetate + NADP(+) + H2O</text>
        <dbReference type="Rhea" id="RHEA:54836"/>
        <dbReference type="ChEBI" id="CHEBI:5672"/>
        <dbReference type="ChEBI" id="CHEBI:15377"/>
        <dbReference type="ChEBI" id="CHEBI:15378"/>
        <dbReference type="ChEBI" id="CHEBI:15379"/>
        <dbReference type="ChEBI" id="CHEBI:57783"/>
        <dbReference type="ChEBI" id="CHEBI:58349"/>
        <dbReference type="ChEBI" id="CHEBI:87362"/>
    </reaction>
    <physiologicalReaction direction="left-to-right" evidence="33">
        <dbReference type="Rhea" id="RHEA:54837"/>
    </physiologicalReaction>
</comment>
<comment type="catalytic activity">
    <reaction evidence="38">
        <text>trimethylamine + NADPH + O2 = trimethylamine N-oxide + NADP(+) + H2O</text>
        <dbReference type="Rhea" id="RHEA:31979"/>
        <dbReference type="ChEBI" id="CHEBI:15377"/>
        <dbReference type="ChEBI" id="CHEBI:15379"/>
        <dbReference type="ChEBI" id="CHEBI:15724"/>
        <dbReference type="ChEBI" id="CHEBI:57783"/>
        <dbReference type="ChEBI" id="CHEBI:58349"/>
        <dbReference type="ChEBI" id="CHEBI:58389"/>
        <dbReference type="EC" id="1.14.13.148"/>
    </reaction>
    <physiologicalReaction direction="left-to-right" evidence="38">
        <dbReference type="Rhea" id="RHEA:31980"/>
    </physiologicalReaction>
</comment>
<dbReference type="AlphaFoldDB" id="A0A9P6FPR8"/>
<dbReference type="InterPro" id="IPR020946">
    <property type="entry name" value="Flavin_mOase-like"/>
</dbReference>
<evidence type="ECO:0000256" key="11">
    <source>
        <dbReference type="ARBA" id="ARBA00022692"/>
    </source>
</evidence>
<comment type="function">
    <text evidence="29">Acts as a Baeyer-Villiger monooxygenase on a broad range of substrates. Catalyzes the insertion of an oxygen atom into a carbon-carbon bond adjacent to a carbonyl, which converts ketones to esters. Active on diverse carbonyl compounds, whereas soft nucleophiles are mostly non- or poorly reactive. In contrast with other forms of FMO it is non- or poorly active on 'classical' substrates such as drugs, pesticides, and dietary components containing soft nucleophilic heteroatoms. Able to oxidize drug molecules bearing a carbonyl group on an aliphatic chain, such as nabumetone and pentoxifylline. Also, in the absence of substrates, shows slow but yet significant NADPH oxidase activity. Acts as a positive modulator of cholesterol biosynthesis as well as glucose homeostasis, promoting metabolic aging via pleiotropic effects.</text>
</comment>
<evidence type="ECO:0000256" key="39">
    <source>
        <dbReference type="ARBA" id="ARBA00048459"/>
    </source>
</evidence>
<organism evidence="44 45">
    <name type="scientific">Lunasporangiospora selenospora</name>
    <dbReference type="NCBI Taxonomy" id="979761"/>
    <lineage>
        <taxon>Eukaryota</taxon>
        <taxon>Fungi</taxon>
        <taxon>Fungi incertae sedis</taxon>
        <taxon>Mucoromycota</taxon>
        <taxon>Mortierellomycotina</taxon>
        <taxon>Mortierellomycetes</taxon>
        <taxon>Mortierellales</taxon>
        <taxon>Mortierellaceae</taxon>
        <taxon>Lunasporangiospora</taxon>
    </lineage>
</organism>
<keyword evidence="20" id="KW-0472">Membrane</keyword>
<evidence type="ECO:0000256" key="42">
    <source>
        <dbReference type="ARBA" id="ARBA00049443"/>
    </source>
</evidence>
<evidence type="ECO:0000256" key="36">
    <source>
        <dbReference type="ARBA" id="ARBA00047977"/>
    </source>
</evidence>
<evidence type="ECO:0000256" key="7">
    <source>
        <dbReference type="ARBA" id="ARBA00019213"/>
    </source>
</evidence>
<dbReference type="EC" id="1.6.3.1" evidence="5"/>
<comment type="similarity">
    <text evidence="4">Belongs to the FMO family.</text>
</comment>
<keyword evidence="13" id="KW-0274">FAD</keyword>
<dbReference type="GO" id="GO:0050661">
    <property type="term" value="F:NADP binding"/>
    <property type="evidence" value="ECO:0007669"/>
    <property type="project" value="InterPro"/>
</dbReference>
<evidence type="ECO:0000256" key="31">
    <source>
        <dbReference type="ARBA" id="ARBA00047338"/>
    </source>
</evidence>
<comment type="catalytic activity">
    <reaction evidence="37">
        <text>hypotaurine + NADPH + O2 + H(+) = taurine + NADP(+) + H2O</text>
        <dbReference type="Rhea" id="RHEA:69819"/>
        <dbReference type="ChEBI" id="CHEBI:15377"/>
        <dbReference type="ChEBI" id="CHEBI:15378"/>
        <dbReference type="ChEBI" id="CHEBI:15379"/>
        <dbReference type="ChEBI" id="CHEBI:57783"/>
        <dbReference type="ChEBI" id="CHEBI:57853"/>
        <dbReference type="ChEBI" id="CHEBI:58349"/>
        <dbReference type="ChEBI" id="CHEBI:507393"/>
        <dbReference type="EC" id="1.14.13.8"/>
    </reaction>
    <physiologicalReaction direction="left-to-right" evidence="37">
        <dbReference type="Rhea" id="RHEA:69820"/>
    </physiologicalReaction>
</comment>
<dbReference type="PANTHER" id="PTHR23023">
    <property type="entry name" value="DIMETHYLANILINE MONOOXYGENASE"/>
    <property type="match status" value="1"/>
</dbReference>
<evidence type="ECO:0000256" key="17">
    <source>
        <dbReference type="ARBA" id="ARBA00023002"/>
    </source>
</evidence>
<comment type="caution">
    <text evidence="44">The sequence shown here is derived from an EMBL/GenBank/DDBJ whole genome shotgun (WGS) entry which is preliminary data.</text>
</comment>
<accession>A0A9P6FPR8</accession>
<dbReference type="Pfam" id="PF00743">
    <property type="entry name" value="FMO-like"/>
    <property type="match status" value="1"/>
</dbReference>
<evidence type="ECO:0000256" key="1">
    <source>
        <dbReference type="ARBA" id="ARBA00001974"/>
    </source>
</evidence>
<keyword evidence="14" id="KW-0492">Microsome</keyword>
<proteinExistence type="inferred from homology"/>
<evidence type="ECO:0000256" key="26">
    <source>
        <dbReference type="ARBA" id="ARBA00034536"/>
    </source>
</evidence>
<evidence type="ECO:0000256" key="43">
    <source>
        <dbReference type="ARBA" id="ARBA00049475"/>
    </source>
</evidence>
<dbReference type="PIRSF" id="PIRSF000332">
    <property type="entry name" value="FMO"/>
    <property type="match status" value="1"/>
</dbReference>
<evidence type="ECO:0000256" key="5">
    <source>
        <dbReference type="ARBA" id="ARBA00012698"/>
    </source>
</evidence>
<evidence type="ECO:0000256" key="40">
    <source>
        <dbReference type="ARBA" id="ARBA00048989"/>
    </source>
</evidence>
<dbReference type="Gene3D" id="3.50.50.60">
    <property type="entry name" value="FAD/NAD(P)-binding domain"/>
    <property type="match status" value="1"/>
</dbReference>
<evidence type="ECO:0000256" key="2">
    <source>
        <dbReference type="ARBA" id="ARBA00004389"/>
    </source>
</evidence>
<dbReference type="InterPro" id="IPR000960">
    <property type="entry name" value="Flavin_mOase"/>
</dbReference>
<evidence type="ECO:0000256" key="28">
    <source>
        <dbReference type="ARBA" id="ARBA00034561"/>
    </source>
</evidence>
<evidence type="ECO:0000256" key="41">
    <source>
        <dbReference type="ARBA" id="ARBA00048990"/>
    </source>
</evidence>
<comment type="subcellular location">
    <subcellularLocation>
        <location evidence="2">Endoplasmic reticulum membrane</location>
        <topology evidence="2">Single-pass membrane protein</topology>
    </subcellularLocation>
    <subcellularLocation>
        <location evidence="3">Microsome membrane</location>
    </subcellularLocation>
</comment>
<comment type="catalytic activity">
    <reaction evidence="43">
        <text>octan-3-one + NADPH + O2 + H(+) = pentyl propanoate + NADP(+) + H2O</text>
        <dbReference type="Rhea" id="RHEA:54840"/>
        <dbReference type="ChEBI" id="CHEBI:15377"/>
        <dbReference type="ChEBI" id="CHEBI:15378"/>
        <dbReference type="ChEBI" id="CHEBI:15379"/>
        <dbReference type="ChEBI" id="CHEBI:57783"/>
        <dbReference type="ChEBI" id="CHEBI:58349"/>
        <dbReference type="ChEBI" id="CHEBI:80946"/>
        <dbReference type="ChEBI" id="CHEBI:87373"/>
    </reaction>
    <physiologicalReaction direction="left-to-right" evidence="43">
        <dbReference type="Rhea" id="RHEA:54841"/>
    </physiologicalReaction>
</comment>
<name>A0A9P6FPR8_9FUNG</name>
<evidence type="ECO:0000256" key="33">
    <source>
        <dbReference type="ARBA" id="ARBA00047574"/>
    </source>
</evidence>
<evidence type="ECO:0000256" key="27">
    <source>
        <dbReference type="ARBA" id="ARBA00034554"/>
    </source>
</evidence>
<evidence type="ECO:0000256" key="4">
    <source>
        <dbReference type="ARBA" id="ARBA00009183"/>
    </source>
</evidence>
<evidence type="ECO:0000313" key="45">
    <source>
        <dbReference type="Proteomes" id="UP000780801"/>
    </source>
</evidence>
<evidence type="ECO:0000256" key="8">
    <source>
        <dbReference type="ARBA" id="ARBA00022481"/>
    </source>
</evidence>
<dbReference type="EC" id="1.14.13.8" evidence="6"/>
<dbReference type="SUPFAM" id="SSF51905">
    <property type="entry name" value="FAD/NAD(P)-binding domain"/>
    <property type="match status" value="2"/>
</dbReference>
<keyword evidence="12" id="KW-0256">Endoplasmic reticulum</keyword>
<dbReference type="PRINTS" id="PR01125">
    <property type="entry name" value="FMOXYGENASE5"/>
</dbReference>
<evidence type="ECO:0000256" key="35">
    <source>
        <dbReference type="ARBA" id="ARBA00047864"/>
    </source>
</evidence>
<keyword evidence="17" id="KW-0560">Oxidoreductase</keyword>
<evidence type="ECO:0000256" key="37">
    <source>
        <dbReference type="ARBA" id="ARBA00048041"/>
    </source>
</evidence>
<keyword evidence="8" id="KW-0488">Methylation</keyword>
<sequence>MTIQQKKRVAVIGAGASGLAAIKECLDERDNIEVVAFEQESFIGGLWRYVEISDENPNPHSSVYKSTIINTSKEIMTFSDFPIPDDWPTYLPNQMVARYFEMYAERFGLKEHIRFQTKVIEIRELKDTGSRWMIRFQKTHTPKLAQEEPAQEEVFDYVMVCTGHHWDPRYPSFPGMDVKNDPEAFTGEQLHSHFYRQADQYRDKIVVVVGFGNSAVDLAVELSMNYSTVYLSSRRPSWVLPRWFMGKPLDHGRTRFSYNIPPRIVQYITTQRLQRILPPVHKNMRPSQKLFEAYPTVNSILPERISTGTIHPMKNIRRLGPGKRVEFEDGSVIENVDSIIYCTGFNVRYPALTPEVLTDGRPGAEERNQAWVWNYMVPPRHPNLAFVGLVQPLGAIMPISEIQSRFLIRILVGKAASLPSAQQMDLEIQETRDRIQRQYYDSPRHTIQVESTPYCDQLAVRIGCYPGWAALVSKYGFWEGTRLWKGSMFGPSTPLQYRLVGPNSSSTALDAVRGHSKPKQD</sequence>
<comment type="function">
    <text evidence="30">Broad spectrum monooxygenase that catalyzes the oxygenation of a wide variety of nitrogen- and sulfur-containing compounds including xenobiotics. Catalyzes the S-oxygenation of hypotaurine to produce taurine, an organic osmolyte involved in cell volume regulation as well as a variety of cytoprotective and developmental processes. In vitro, catalyzes the N-oxygenation of trimethylamine (TMA) to produce trimethylamine N-oxide (TMAO) and could therefore participate to the detoxification of this compound that is generated by the action of gut microbiota from dietary precursors such as choline, choline containing compounds, betaine or L-carnitine.</text>
</comment>
<evidence type="ECO:0000256" key="29">
    <source>
        <dbReference type="ARBA" id="ARBA00045722"/>
    </source>
</evidence>
<evidence type="ECO:0000256" key="18">
    <source>
        <dbReference type="ARBA" id="ARBA00023033"/>
    </source>
</evidence>
<evidence type="ECO:0000256" key="13">
    <source>
        <dbReference type="ARBA" id="ARBA00022827"/>
    </source>
</evidence>
<keyword evidence="9" id="KW-0597">Phosphoprotein</keyword>
<comment type="catalytic activity">
    <reaction evidence="35">
        <text>NADPH + O2 + H(+) = H2O2 + NADP(+)</text>
        <dbReference type="Rhea" id="RHEA:11260"/>
        <dbReference type="ChEBI" id="CHEBI:15378"/>
        <dbReference type="ChEBI" id="CHEBI:15379"/>
        <dbReference type="ChEBI" id="CHEBI:16240"/>
        <dbReference type="ChEBI" id="CHEBI:57783"/>
        <dbReference type="ChEBI" id="CHEBI:58349"/>
        <dbReference type="EC" id="1.6.3.1"/>
    </reaction>
    <physiologicalReaction direction="left-to-right" evidence="35">
        <dbReference type="Rhea" id="RHEA:11261"/>
    </physiologicalReaction>
</comment>
<reference evidence="44" key="1">
    <citation type="journal article" date="2020" name="Fungal Divers.">
        <title>Resolving the Mortierellaceae phylogeny through synthesis of multi-gene phylogenetics and phylogenomics.</title>
        <authorList>
            <person name="Vandepol N."/>
            <person name="Liber J."/>
            <person name="Desiro A."/>
            <person name="Na H."/>
            <person name="Kennedy M."/>
            <person name="Barry K."/>
            <person name="Grigoriev I.V."/>
            <person name="Miller A.N."/>
            <person name="O'Donnell K."/>
            <person name="Stajich J.E."/>
            <person name="Bonito G."/>
        </authorList>
    </citation>
    <scope>NUCLEOTIDE SEQUENCE</scope>
    <source>
        <strain evidence="44">KOD1015</strain>
    </source>
</reference>
<evidence type="ECO:0000256" key="20">
    <source>
        <dbReference type="ARBA" id="ARBA00023136"/>
    </source>
</evidence>
<evidence type="ECO:0000256" key="12">
    <source>
        <dbReference type="ARBA" id="ARBA00022824"/>
    </source>
</evidence>
<evidence type="ECO:0000256" key="21">
    <source>
        <dbReference type="ARBA" id="ARBA00029725"/>
    </source>
</evidence>
<keyword evidence="16" id="KW-1133">Transmembrane helix</keyword>
<dbReference type="FunFam" id="3.50.50.60:FF:000159">
    <property type="entry name" value="Dimethylaniline monooxygenase [N-oxide-forming]"/>
    <property type="match status" value="1"/>
</dbReference>
<evidence type="ECO:0000256" key="25">
    <source>
        <dbReference type="ARBA" id="ARBA00034528"/>
    </source>
</evidence>
<keyword evidence="18" id="KW-0503">Monooxygenase</keyword>
<dbReference type="GO" id="GO:0034899">
    <property type="term" value="F:trimethylamine monooxygenase activity"/>
    <property type="evidence" value="ECO:0007669"/>
    <property type="project" value="UniProtKB-EC"/>
</dbReference>